<protein>
    <submittedName>
        <fullName evidence="3">Cytidine deaminase-like protein</fullName>
    </submittedName>
</protein>
<dbReference type="AlphaFoldDB" id="A0A061IX73"/>
<evidence type="ECO:0000313" key="4">
    <source>
        <dbReference type="Proteomes" id="UP000031737"/>
    </source>
</evidence>
<dbReference type="NCBIfam" id="NF004064">
    <property type="entry name" value="PRK05578.1"/>
    <property type="match status" value="1"/>
</dbReference>
<dbReference type="SUPFAM" id="SSF53927">
    <property type="entry name" value="Cytidine deaminase-like"/>
    <property type="match status" value="1"/>
</dbReference>
<dbReference type="EMBL" id="AUPL01005845">
    <property type="protein sequence ID" value="ESL06481.1"/>
    <property type="molecule type" value="Genomic_DNA"/>
</dbReference>
<dbReference type="PANTHER" id="PTHR11644:SF2">
    <property type="entry name" value="CYTIDINE DEAMINASE"/>
    <property type="match status" value="1"/>
</dbReference>
<dbReference type="Gene3D" id="3.40.140.10">
    <property type="entry name" value="Cytidine Deaminase, domain 2"/>
    <property type="match status" value="1"/>
</dbReference>
<dbReference type="GO" id="GO:0055086">
    <property type="term" value="P:nucleobase-containing small molecule metabolic process"/>
    <property type="evidence" value="ECO:0007669"/>
    <property type="project" value="UniProtKB-ARBA"/>
</dbReference>
<gene>
    <name evidence="3" type="ORF">TRSC58_05845</name>
</gene>
<comment type="similarity">
    <text evidence="1">Belongs to the cytidine and deoxycytidylate deaminase family.</text>
</comment>
<dbReference type="PROSITE" id="PS51747">
    <property type="entry name" value="CYT_DCMP_DEAMINASES_2"/>
    <property type="match status" value="1"/>
</dbReference>
<dbReference type="CDD" id="cd01283">
    <property type="entry name" value="cytidine_deaminase"/>
    <property type="match status" value="1"/>
</dbReference>
<accession>A0A061IX73</accession>
<organism evidence="3 4">
    <name type="scientific">Trypanosoma rangeli SC58</name>
    <dbReference type="NCBI Taxonomy" id="429131"/>
    <lineage>
        <taxon>Eukaryota</taxon>
        <taxon>Discoba</taxon>
        <taxon>Euglenozoa</taxon>
        <taxon>Kinetoplastea</taxon>
        <taxon>Metakinetoplastina</taxon>
        <taxon>Trypanosomatida</taxon>
        <taxon>Trypanosomatidae</taxon>
        <taxon>Trypanosoma</taxon>
        <taxon>Herpetosoma</taxon>
    </lineage>
</organism>
<comment type="caution">
    <text evidence="3">The sequence shown here is derived from an EMBL/GenBank/DDBJ whole genome shotgun (WGS) entry which is preliminary data.</text>
</comment>
<reference evidence="3 4" key="1">
    <citation type="submission" date="2013-07" db="EMBL/GenBank/DDBJ databases">
        <authorList>
            <person name="Stoco P.H."/>
            <person name="Wagner G."/>
            <person name="Gerber A."/>
            <person name="Zaha A."/>
            <person name="Thompson C."/>
            <person name="Bartholomeu D.C."/>
            <person name="Luckemeyer D.D."/>
            <person name="Bahia D."/>
            <person name="Loreto E."/>
            <person name="Prestes E.B."/>
            <person name="Lima F.M."/>
            <person name="Rodrigues-Luiz G."/>
            <person name="Vallejo G.A."/>
            <person name="Filho J.F."/>
            <person name="Monteiro K.M."/>
            <person name="Tyler K.M."/>
            <person name="de Almeida L.G."/>
            <person name="Ortiz M.F."/>
            <person name="Siervo M.A."/>
            <person name="de Moraes M.H."/>
            <person name="Cunha O.L."/>
            <person name="Mendonca-Neto R."/>
            <person name="Silva R."/>
            <person name="Teixeira S.M."/>
            <person name="Murta S.M."/>
            <person name="Sincero T.C."/>
            <person name="Mendes T.A."/>
            <person name="Urmenyi T.P."/>
            <person name="Silva V.G."/>
            <person name="da Rocha W.D."/>
            <person name="Andersson B."/>
            <person name="Romanha A.J."/>
            <person name="Steindel M."/>
            <person name="de Vasconcelos A.T."/>
            <person name="Grisard E.C."/>
        </authorList>
    </citation>
    <scope>NUCLEOTIDE SEQUENCE [LARGE SCALE GENOMIC DNA]</scope>
    <source>
        <strain evidence="3 4">SC58</strain>
    </source>
</reference>
<dbReference type="VEuPathDB" id="TriTrypDB:TRSC58_05845"/>
<evidence type="ECO:0000259" key="2">
    <source>
        <dbReference type="PROSITE" id="PS51747"/>
    </source>
</evidence>
<proteinExistence type="inferred from homology"/>
<evidence type="ECO:0000256" key="1">
    <source>
        <dbReference type="ARBA" id="ARBA00006576"/>
    </source>
</evidence>
<dbReference type="PANTHER" id="PTHR11644">
    <property type="entry name" value="CYTIDINE DEAMINASE"/>
    <property type="match status" value="1"/>
</dbReference>
<dbReference type="GO" id="GO:0005829">
    <property type="term" value="C:cytosol"/>
    <property type="evidence" value="ECO:0007669"/>
    <property type="project" value="TreeGrafter"/>
</dbReference>
<dbReference type="InterPro" id="IPR002125">
    <property type="entry name" value="CMP_dCMP_dom"/>
</dbReference>
<evidence type="ECO:0000313" key="3">
    <source>
        <dbReference type="EMBL" id="ESL06481.1"/>
    </source>
</evidence>
<keyword evidence="4" id="KW-1185">Reference proteome</keyword>
<dbReference type="GO" id="GO:0072527">
    <property type="term" value="P:pyrimidine-containing compound metabolic process"/>
    <property type="evidence" value="ECO:0007669"/>
    <property type="project" value="UniProtKB-ARBA"/>
</dbReference>
<dbReference type="Pfam" id="PF00383">
    <property type="entry name" value="dCMP_cyt_deam_1"/>
    <property type="match status" value="1"/>
</dbReference>
<sequence>MNNMWPAGLKLNSLIPLTQLPMELQSLARGAIDAHRKAYCPYSNFAVGAALLHNDLRITTGCNYENCVLKSCCAELCAIVKSNSEGLRKATAVAIYGRSKTLNVKSLPPPDTLTPPCGVCRQSLVEVADLSNNYESFLVVLVSLDMQHAKVLKLCDLMPLKFGPSDIGINVSQLQEQVEADEEISKEK</sequence>
<dbReference type="GO" id="GO:0008270">
    <property type="term" value="F:zinc ion binding"/>
    <property type="evidence" value="ECO:0007669"/>
    <property type="project" value="TreeGrafter"/>
</dbReference>
<feature type="domain" description="CMP/dCMP-type deaminase" evidence="2">
    <location>
        <begin position="22"/>
        <end position="165"/>
    </location>
</feature>
<dbReference type="InterPro" id="IPR016193">
    <property type="entry name" value="Cytidine_deaminase-like"/>
</dbReference>
<dbReference type="Proteomes" id="UP000031737">
    <property type="component" value="Unassembled WGS sequence"/>
</dbReference>
<dbReference type="FunFam" id="3.40.140.10:FF:000088">
    <property type="entry name" value="Cytidine deaminase, putative"/>
    <property type="match status" value="1"/>
</dbReference>
<dbReference type="GO" id="GO:0004126">
    <property type="term" value="F:cytidine deaminase activity"/>
    <property type="evidence" value="ECO:0007669"/>
    <property type="project" value="TreeGrafter"/>
</dbReference>
<dbReference type="OrthoDB" id="414540at2759"/>
<dbReference type="InterPro" id="IPR050202">
    <property type="entry name" value="Cyt/Deoxycyt_deaminase"/>
</dbReference>
<name>A0A061IX73_TRYRA</name>